<comment type="pathway">
    <text evidence="3">Carbohydrate biosynthesis; gluconeogenesis.</text>
</comment>
<accession>A0ABN1MEY5</accession>
<keyword evidence="10" id="KW-0418">Kinase</keyword>
<comment type="similarity">
    <text evidence="4">Belongs to the PEP-utilizing enzyme family.</text>
</comment>
<keyword evidence="18" id="KW-1185">Reference proteome</keyword>
<reference evidence="17 18" key="1">
    <citation type="journal article" date="2019" name="Int. J. Syst. Evol. Microbiol.">
        <title>The Global Catalogue of Microorganisms (GCM) 10K type strain sequencing project: providing services to taxonomists for standard genome sequencing and annotation.</title>
        <authorList>
            <consortium name="The Broad Institute Genomics Platform"/>
            <consortium name="The Broad Institute Genome Sequencing Center for Infectious Disease"/>
            <person name="Wu L."/>
            <person name="Ma J."/>
        </authorList>
    </citation>
    <scope>NUCLEOTIDE SEQUENCE [LARGE SCALE GENOMIC DNA]</scope>
    <source>
        <strain evidence="17 18">JCM 16082</strain>
    </source>
</reference>
<keyword evidence="15" id="KW-0732">Signal</keyword>
<keyword evidence="8" id="KW-0479">Metal-binding</keyword>
<evidence type="ECO:0000259" key="16">
    <source>
        <dbReference type="Pfam" id="PF01326"/>
    </source>
</evidence>
<keyword evidence="9" id="KW-0547">Nucleotide-binding</keyword>
<dbReference type="EMBL" id="BAAAFG010000005">
    <property type="protein sequence ID" value="GAA0871703.1"/>
    <property type="molecule type" value="Genomic_DNA"/>
</dbReference>
<feature type="chain" id="PRO_5047513584" description="Phosphoenolpyruvate synthase" evidence="15">
    <location>
        <begin position="21"/>
        <end position="972"/>
    </location>
</feature>
<evidence type="ECO:0000256" key="11">
    <source>
        <dbReference type="ARBA" id="ARBA00022840"/>
    </source>
</evidence>
<dbReference type="Gene3D" id="3.30.1490.20">
    <property type="entry name" value="ATP-grasp fold, A domain"/>
    <property type="match status" value="1"/>
</dbReference>
<dbReference type="SUPFAM" id="SSF56059">
    <property type="entry name" value="Glutathione synthetase ATP-binding domain-like"/>
    <property type="match status" value="1"/>
</dbReference>
<comment type="caution">
    <text evidence="17">The sequence shown here is derived from an EMBL/GenBank/DDBJ whole genome shotgun (WGS) entry which is preliminary data.</text>
</comment>
<evidence type="ECO:0000256" key="3">
    <source>
        <dbReference type="ARBA" id="ARBA00004742"/>
    </source>
</evidence>
<dbReference type="InterPro" id="IPR002192">
    <property type="entry name" value="PPDK_AMP/ATP-bd"/>
</dbReference>
<proteinExistence type="inferred from homology"/>
<evidence type="ECO:0000256" key="13">
    <source>
        <dbReference type="ARBA" id="ARBA00033470"/>
    </source>
</evidence>
<dbReference type="Proteomes" id="UP001500507">
    <property type="component" value="Unassembled WGS sequence"/>
</dbReference>
<protein>
    <recommendedName>
        <fullName evidence="6">Phosphoenolpyruvate synthase</fullName>
        <ecNumber evidence="5">2.7.9.2</ecNumber>
    </recommendedName>
    <alternativeName>
        <fullName evidence="13">Pyruvate, water dikinase</fullName>
    </alternativeName>
</protein>
<evidence type="ECO:0000256" key="7">
    <source>
        <dbReference type="ARBA" id="ARBA00022679"/>
    </source>
</evidence>
<dbReference type="Gene3D" id="3.50.30.10">
    <property type="entry name" value="Phosphohistidine domain"/>
    <property type="match status" value="1"/>
</dbReference>
<evidence type="ECO:0000256" key="1">
    <source>
        <dbReference type="ARBA" id="ARBA00001946"/>
    </source>
</evidence>
<feature type="domain" description="Pyruvate phosphate dikinase AMP/ATP-binding" evidence="16">
    <location>
        <begin position="689"/>
        <end position="944"/>
    </location>
</feature>
<dbReference type="EC" id="2.7.9.2" evidence="5"/>
<evidence type="ECO:0000256" key="2">
    <source>
        <dbReference type="ARBA" id="ARBA00002988"/>
    </source>
</evidence>
<comment type="catalytic activity">
    <reaction evidence="14">
        <text>pyruvate + ATP + H2O = phosphoenolpyruvate + AMP + phosphate + 2 H(+)</text>
        <dbReference type="Rhea" id="RHEA:11364"/>
        <dbReference type="ChEBI" id="CHEBI:15361"/>
        <dbReference type="ChEBI" id="CHEBI:15377"/>
        <dbReference type="ChEBI" id="CHEBI:15378"/>
        <dbReference type="ChEBI" id="CHEBI:30616"/>
        <dbReference type="ChEBI" id="CHEBI:43474"/>
        <dbReference type="ChEBI" id="CHEBI:58702"/>
        <dbReference type="ChEBI" id="CHEBI:456215"/>
        <dbReference type="EC" id="2.7.9.2"/>
    </reaction>
</comment>
<evidence type="ECO:0000313" key="18">
    <source>
        <dbReference type="Proteomes" id="UP001500507"/>
    </source>
</evidence>
<keyword evidence="11" id="KW-0067">ATP-binding</keyword>
<organism evidence="17 18">
    <name type="scientific">Gangjinia marincola</name>
    <dbReference type="NCBI Taxonomy" id="578463"/>
    <lineage>
        <taxon>Bacteria</taxon>
        <taxon>Pseudomonadati</taxon>
        <taxon>Bacteroidota</taxon>
        <taxon>Flavobacteriia</taxon>
        <taxon>Flavobacteriales</taxon>
        <taxon>Flavobacteriaceae</taxon>
        <taxon>Gangjinia</taxon>
    </lineage>
</organism>
<evidence type="ECO:0000256" key="5">
    <source>
        <dbReference type="ARBA" id="ARBA00011996"/>
    </source>
</evidence>
<dbReference type="InterPro" id="IPR006319">
    <property type="entry name" value="PEP_synth"/>
</dbReference>
<dbReference type="Pfam" id="PF01326">
    <property type="entry name" value="PPDK_N"/>
    <property type="match status" value="1"/>
</dbReference>
<evidence type="ECO:0000256" key="15">
    <source>
        <dbReference type="SAM" id="SignalP"/>
    </source>
</evidence>
<evidence type="ECO:0000313" key="17">
    <source>
        <dbReference type="EMBL" id="GAA0871703.1"/>
    </source>
</evidence>
<keyword evidence="7" id="KW-0808">Transferase</keyword>
<evidence type="ECO:0000256" key="12">
    <source>
        <dbReference type="ARBA" id="ARBA00022842"/>
    </source>
</evidence>
<evidence type="ECO:0000256" key="14">
    <source>
        <dbReference type="ARBA" id="ARBA00047700"/>
    </source>
</evidence>
<feature type="signal peptide" evidence="15">
    <location>
        <begin position="1"/>
        <end position="20"/>
    </location>
</feature>
<dbReference type="PANTHER" id="PTHR43030">
    <property type="entry name" value="PHOSPHOENOLPYRUVATE SYNTHASE"/>
    <property type="match status" value="1"/>
</dbReference>
<evidence type="ECO:0000256" key="8">
    <source>
        <dbReference type="ARBA" id="ARBA00022723"/>
    </source>
</evidence>
<evidence type="ECO:0000256" key="4">
    <source>
        <dbReference type="ARBA" id="ARBA00007837"/>
    </source>
</evidence>
<dbReference type="Gene3D" id="3.30.470.20">
    <property type="entry name" value="ATP-grasp fold, B domain"/>
    <property type="match status" value="1"/>
</dbReference>
<comment type="cofactor">
    <cofactor evidence="1">
        <name>Mg(2+)</name>
        <dbReference type="ChEBI" id="CHEBI:18420"/>
    </cofactor>
</comment>
<evidence type="ECO:0000256" key="9">
    <source>
        <dbReference type="ARBA" id="ARBA00022741"/>
    </source>
</evidence>
<dbReference type="PANTHER" id="PTHR43030:SF1">
    <property type="entry name" value="PHOSPHOENOLPYRUVATE SYNTHASE"/>
    <property type="match status" value="1"/>
</dbReference>
<gene>
    <name evidence="17" type="ORF">GCM10009117_08490</name>
</gene>
<evidence type="ECO:0000256" key="6">
    <source>
        <dbReference type="ARBA" id="ARBA00021623"/>
    </source>
</evidence>
<comment type="function">
    <text evidence="2">Catalyzes the phosphorylation of pyruvate to phosphoenolpyruvate.</text>
</comment>
<dbReference type="RefSeq" id="WP_343764324.1">
    <property type="nucleotide sequence ID" value="NZ_BAAAFG010000005.1"/>
</dbReference>
<keyword evidence="12" id="KW-0460">Magnesium</keyword>
<name>A0ABN1MEY5_9FLAO</name>
<evidence type="ECO:0000256" key="10">
    <source>
        <dbReference type="ARBA" id="ARBA00022777"/>
    </source>
</evidence>
<dbReference type="InterPro" id="IPR013815">
    <property type="entry name" value="ATP_grasp_subdomain_1"/>
</dbReference>
<sequence>MKRTTFYLFFLLLSFSYIQAQKNVSNEDIKSLIQTLKQDPRGPYFRIKWFCDDGTIRDPKDPCPERGGKSLGIQHATYRADVLALAEKRSVYFGQILSATAIDEFWNKKDQYSRLKQYQLGKYLESIDDGWILRKGQYYRGAVQIEDEKAWGNTFYKTILGNDDVLAESYYLIRQSLLDIPHNEDSNLAQEIRSQSKIIADNYTPFMDLRIKIHGNPDKSDIIRVENFYDEHKKKLPPSLMIEMNNLKQSLRAYYKPIDFTDLSSQLNAVNDSDLKTLLLDSFNTYQTPQEVSYMVKDIADLLCHIRTSITQVESPLDRLVFLDLSTELEIILMRESNSWQPREVDELLQKIYTLSLATAGTGLIELWEWETVDHQMTGLIDNNPMSIGQLERYNQFASRVVGWSAATVKATYNEVVDEYAGFEPIAVGFIDDRIRSSVALALGNTITTLSKFLNEEAGITNQVLDISDQSGLKGINPGYSKGVLHVVQTEKELERANKNDIYVFQKPPSDLKPVAGILSVSEGNLVSHVQLLARNLAIPNVTITDEIFQELKQYDGETVFLAVTDKGNVLMKLEKDMTNEEQVLFEEKQRNTEMVTVPINRINLNEKNVLSLREVKSSASGVTCGPKAANLGQLKQIFPNHVVEGIVIPFGIFRSHMDQLMPATQGSYWYFLTDTFRQAETMKNNGASEAEIQDFQLNKLAILREAILKMPLDIGFVVDFQAKFQKELGNYVGNVPVFLRSDTNMEDLEQFTGAGLNLTLFNVKDREQIMNGIKKVWASPYTERSFTWRQQYLTNPENVYPSILVIPSVDVDRSGVIITKNVQTGSNDGITVAFSRGAGGAVDGQAAETRIVYSANNQLINPSRQPYHNRLPTDGGTNKEYNDFSNPVLSKSHLEKITRMVGEVQEKMPQYTSNDYQGPWDIELGFKNDKLWLFQIRPFVENKNALYSTYLKSISPEIDLDKQILTTTQLN</sequence>